<dbReference type="EMBL" id="SPUK01000001">
    <property type="protein sequence ID" value="TQW00815.1"/>
    <property type="molecule type" value="Genomic_DNA"/>
</dbReference>
<dbReference type="STRING" id="43265.A0A545WDG8"/>
<dbReference type="OrthoDB" id="2593732at2759"/>
<protein>
    <submittedName>
        <fullName evidence="1">Uncharacterized protein</fullName>
    </submittedName>
</protein>
<proteinExistence type="predicted"/>
<accession>A0A545WDG8</accession>
<gene>
    <name evidence="1" type="ORF">IF1G_00746</name>
</gene>
<name>A0A545WDG8_9HYPO</name>
<dbReference type="Proteomes" id="UP000315783">
    <property type="component" value="Unassembled WGS sequence"/>
</dbReference>
<evidence type="ECO:0000313" key="1">
    <source>
        <dbReference type="EMBL" id="TQW00815.1"/>
    </source>
</evidence>
<reference evidence="1 2" key="1">
    <citation type="journal article" date="2019" name="Appl. Microbiol. Biotechnol.">
        <title>Genome sequence of Isaria javanica and comparative genome analysis insights into family S53 peptidase evolution in fungal entomopathogens.</title>
        <authorList>
            <person name="Lin R."/>
            <person name="Zhang X."/>
            <person name="Xin B."/>
            <person name="Zou M."/>
            <person name="Gao Y."/>
            <person name="Qin F."/>
            <person name="Hu Q."/>
            <person name="Xie B."/>
            <person name="Cheng X."/>
        </authorList>
    </citation>
    <scope>NUCLEOTIDE SEQUENCE [LARGE SCALE GENOMIC DNA]</scope>
    <source>
        <strain evidence="1 2">IJ1G</strain>
    </source>
</reference>
<dbReference type="AlphaFoldDB" id="A0A545WDG8"/>
<organism evidence="1 2">
    <name type="scientific">Cordyceps javanica</name>
    <dbReference type="NCBI Taxonomy" id="43265"/>
    <lineage>
        <taxon>Eukaryota</taxon>
        <taxon>Fungi</taxon>
        <taxon>Dikarya</taxon>
        <taxon>Ascomycota</taxon>
        <taxon>Pezizomycotina</taxon>
        <taxon>Sordariomycetes</taxon>
        <taxon>Hypocreomycetidae</taxon>
        <taxon>Hypocreales</taxon>
        <taxon>Cordycipitaceae</taxon>
        <taxon>Cordyceps</taxon>
    </lineage>
</organism>
<sequence length="181" mass="20206">MAVHMLILSKQQTPVLQDFPGFGTDHYSLALAHYGLALKQMRNSSEMCGGTRAAILCSMLFAIFEALNGDREAAESHLLCGQHMLDELQRLLPSGIPATSAGCLRKELRNIVQYISVQVRTGGATCWKGEYDETCAEYLEEFVADERHDSLPGHPVPESYAPVAWPDYYDVPEIRLEEILF</sequence>
<keyword evidence="2" id="KW-1185">Reference proteome</keyword>
<comment type="caution">
    <text evidence="1">The sequence shown here is derived from an EMBL/GenBank/DDBJ whole genome shotgun (WGS) entry which is preliminary data.</text>
</comment>
<evidence type="ECO:0000313" key="2">
    <source>
        <dbReference type="Proteomes" id="UP000315783"/>
    </source>
</evidence>